<dbReference type="Gene3D" id="3.40.720.10">
    <property type="entry name" value="Alkaline Phosphatase, subunit A"/>
    <property type="match status" value="1"/>
</dbReference>
<accession>A0ABW4XI62</accession>
<dbReference type="RefSeq" id="WP_345338249.1">
    <property type="nucleotide sequence ID" value="NZ_BAABLI010000004.1"/>
</dbReference>
<evidence type="ECO:0000313" key="2">
    <source>
        <dbReference type="Proteomes" id="UP001597380"/>
    </source>
</evidence>
<dbReference type="InterPro" id="IPR002591">
    <property type="entry name" value="Phosphodiest/P_Trfase"/>
</dbReference>
<proteinExistence type="predicted"/>
<gene>
    <name evidence="1" type="ORF">ACFSJ3_02090</name>
</gene>
<reference evidence="2" key="1">
    <citation type="journal article" date="2019" name="Int. J. Syst. Evol. Microbiol.">
        <title>The Global Catalogue of Microorganisms (GCM) 10K type strain sequencing project: providing services to taxonomists for standard genome sequencing and annotation.</title>
        <authorList>
            <consortium name="The Broad Institute Genomics Platform"/>
            <consortium name="The Broad Institute Genome Sequencing Center for Infectious Disease"/>
            <person name="Wu L."/>
            <person name="Ma J."/>
        </authorList>
    </citation>
    <scope>NUCLEOTIDE SEQUENCE [LARGE SCALE GENOMIC DNA]</scope>
    <source>
        <strain evidence="2">CGMCC 1.10992</strain>
    </source>
</reference>
<protein>
    <submittedName>
        <fullName evidence="1">Alkaline phosphatase family protein</fullName>
    </submittedName>
</protein>
<dbReference type="Pfam" id="PF01663">
    <property type="entry name" value="Phosphodiest"/>
    <property type="match status" value="1"/>
</dbReference>
<sequence length="366" mass="42066">MAKLIVFIDGYPFGHIEKLKELPFLKSFGAMKPSFGYSVNLHHELFQGTNPETLGFFGDMKRVGDKTPLRRKKFHLLFDWTRQKFPFLSRILYKVLARTVGLNIAFMPISIASKFTKQGSYLLQVNERVEIGEHEYKVICYDRELPFGSRDEKVFKDTLEQIDQGSDRILAAFTELDWLLHKQGVSSEAHTKKNSLLNDALKEMHSRFVKKFPDGEIVIVSDHGMINSHTSVDFRLEEKFGLPFSNGVSYFYDSLYIHLWNDGNSEEYSKIKSFLSNQNQGKFITAEERKKYRIDSSEFGDDIYCLEPGYGFSPNYFGYGLLKAYHGYNPSVEEGWGVICSSREGSIDGTYETSDVYNYLSNGGRV</sequence>
<keyword evidence="2" id="KW-1185">Reference proteome</keyword>
<evidence type="ECO:0000313" key="1">
    <source>
        <dbReference type="EMBL" id="MFD2094757.1"/>
    </source>
</evidence>
<dbReference type="InterPro" id="IPR017850">
    <property type="entry name" value="Alkaline_phosphatase_core_sf"/>
</dbReference>
<dbReference type="Proteomes" id="UP001597380">
    <property type="component" value="Unassembled WGS sequence"/>
</dbReference>
<organism evidence="1 2">
    <name type="scientific">Corallincola platygyrae</name>
    <dbReference type="NCBI Taxonomy" id="1193278"/>
    <lineage>
        <taxon>Bacteria</taxon>
        <taxon>Pseudomonadati</taxon>
        <taxon>Pseudomonadota</taxon>
        <taxon>Gammaproteobacteria</taxon>
        <taxon>Alteromonadales</taxon>
        <taxon>Psychromonadaceae</taxon>
        <taxon>Corallincola</taxon>
    </lineage>
</organism>
<name>A0ABW4XI62_9GAMM</name>
<dbReference type="EMBL" id="JBHUHT010000007">
    <property type="protein sequence ID" value="MFD2094757.1"/>
    <property type="molecule type" value="Genomic_DNA"/>
</dbReference>
<comment type="caution">
    <text evidence="1">The sequence shown here is derived from an EMBL/GenBank/DDBJ whole genome shotgun (WGS) entry which is preliminary data.</text>
</comment>
<dbReference type="SUPFAM" id="SSF53649">
    <property type="entry name" value="Alkaline phosphatase-like"/>
    <property type="match status" value="1"/>
</dbReference>